<dbReference type="SMART" id="SM00450">
    <property type="entry name" value="RHOD"/>
    <property type="match status" value="1"/>
</dbReference>
<dbReference type="Proteomes" id="UP000251995">
    <property type="component" value="Chromosome"/>
</dbReference>
<accession>A0A344URP8</accession>
<proteinExistence type="predicted"/>
<keyword evidence="2" id="KW-0808">Transferase</keyword>
<dbReference type="EC" id="2.8.1.1" evidence="2"/>
<dbReference type="KEGG" id="acij:JS278_00755"/>
<feature type="domain" description="Rhodanese" evidence="1">
    <location>
        <begin position="28"/>
        <end position="113"/>
    </location>
</feature>
<reference evidence="2 3" key="1">
    <citation type="submission" date="2017-12" db="EMBL/GenBank/DDBJ databases">
        <title>The whole genome sequence of the Acidipropionibacterium virtanenii sp. nov. type strain JS278.</title>
        <authorList>
            <person name="Laine P."/>
            <person name="Deptula P."/>
            <person name="Varmanen P."/>
            <person name="Auvinen P."/>
        </authorList>
    </citation>
    <scope>NUCLEOTIDE SEQUENCE [LARGE SCALE GENOMIC DNA]</scope>
    <source>
        <strain evidence="2 3">JS278</strain>
    </source>
</reference>
<protein>
    <submittedName>
        <fullName evidence="2">Thiosulfate sulfurtransferase GlpE</fullName>
        <ecNumber evidence="2">2.8.1.1</ecNumber>
    </submittedName>
</protein>
<dbReference type="Pfam" id="PF00581">
    <property type="entry name" value="Rhodanese"/>
    <property type="match status" value="1"/>
</dbReference>
<dbReference type="SUPFAM" id="SSF52821">
    <property type="entry name" value="Rhodanese/Cell cycle control phosphatase"/>
    <property type="match status" value="1"/>
</dbReference>
<organism evidence="2 3">
    <name type="scientific">Acidipropionibacterium virtanenii</name>
    <dbReference type="NCBI Taxonomy" id="2057246"/>
    <lineage>
        <taxon>Bacteria</taxon>
        <taxon>Bacillati</taxon>
        <taxon>Actinomycetota</taxon>
        <taxon>Actinomycetes</taxon>
        <taxon>Propionibacteriales</taxon>
        <taxon>Propionibacteriaceae</taxon>
        <taxon>Acidipropionibacterium</taxon>
    </lineage>
</organism>
<dbReference type="PROSITE" id="PS50206">
    <property type="entry name" value="RHODANESE_3"/>
    <property type="match status" value="1"/>
</dbReference>
<dbReference type="GO" id="GO:0004792">
    <property type="term" value="F:thiosulfate-cyanide sulfurtransferase activity"/>
    <property type="evidence" value="ECO:0007669"/>
    <property type="project" value="UniProtKB-EC"/>
</dbReference>
<dbReference type="AlphaFoldDB" id="A0A344URP8"/>
<dbReference type="InterPro" id="IPR050229">
    <property type="entry name" value="GlpE_sulfurtransferase"/>
</dbReference>
<name>A0A344URP8_9ACTN</name>
<dbReference type="InterPro" id="IPR036873">
    <property type="entry name" value="Rhodanese-like_dom_sf"/>
</dbReference>
<evidence type="ECO:0000259" key="1">
    <source>
        <dbReference type="PROSITE" id="PS50206"/>
    </source>
</evidence>
<dbReference type="EMBL" id="CP025198">
    <property type="protein sequence ID" value="AXE37946.1"/>
    <property type="molecule type" value="Genomic_DNA"/>
</dbReference>
<dbReference type="PANTHER" id="PTHR43031:SF1">
    <property type="entry name" value="PYRIDINE NUCLEOTIDE-DISULPHIDE OXIDOREDUCTASE"/>
    <property type="match status" value="1"/>
</dbReference>
<evidence type="ECO:0000313" key="2">
    <source>
        <dbReference type="EMBL" id="AXE37946.1"/>
    </source>
</evidence>
<dbReference type="InterPro" id="IPR001763">
    <property type="entry name" value="Rhodanese-like_dom"/>
</dbReference>
<dbReference type="PANTHER" id="PTHR43031">
    <property type="entry name" value="FAD-DEPENDENT OXIDOREDUCTASE"/>
    <property type="match status" value="1"/>
</dbReference>
<evidence type="ECO:0000313" key="3">
    <source>
        <dbReference type="Proteomes" id="UP000251995"/>
    </source>
</evidence>
<keyword evidence="3" id="KW-1185">Reference proteome</keyword>
<sequence length="113" mass="12130">MNFLGRADRNIADGLVETLQRHELDAALAAGARLVDVRTPAEHEVAAIPGSVLIPLDELRERLDDLPDGDLIVHCAAGLRSCVAARILTQHGRRVRSLDGGFATWADGRATAQ</sequence>
<dbReference type="Gene3D" id="3.40.250.10">
    <property type="entry name" value="Rhodanese-like domain"/>
    <property type="match status" value="1"/>
</dbReference>
<gene>
    <name evidence="2" type="primary">glpE</name>
    <name evidence="2" type="ORF">JS278_00755</name>
</gene>